<accession>A0A0P9GPR4</accession>
<evidence type="ECO:0000313" key="1">
    <source>
        <dbReference type="EMBL" id="KPV42682.1"/>
    </source>
</evidence>
<dbReference type="PATRIC" id="fig|471514.4.peg.3517"/>
<dbReference type="OrthoDB" id="2669015at2"/>
<sequence>MKKTLYLSDAALTSLTQYQTLLKKRGIKSSESEIVSHAVVQYVLAEGQDYARKQLDQMVEELMRKQFNRLAAMIGSVGMDVAMVLMDTLDERHKEYPEVKQRQIYTDLRDNARKYFSSKESFKIQEFVGSSSSETGEK</sequence>
<reference evidence="1 2" key="1">
    <citation type="submission" date="2015-09" db="EMBL/GenBank/DDBJ databases">
        <title>Draft genome sequence of Alicyclobacillus ferrooxydans DSM 22381.</title>
        <authorList>
            <person name="Hemp J."/>
        </authorList>
    </citation>
    <scope>NUCLEOTIDE SEQUENCE [LARGE SCALE GENOMIC DNA]</scope>
    <source>
        <strain evidence="1 2">TC-34</strain>
    </source>
</reference>
<dbReference type="RefSeq" id="WP_054970227.1">
    <property type="nucleotide sequence ID" value="NZ_LJCO01000071.1"/>
</dbReference>
<organism evidence="1 2">
    <name type="scientific">Alicyclobacillus ferrooxydans</name>
    <dbReference type="NCBI Taxonomy" id="471514"/>
    <lineage>
        <taxon>Bacteria</taxon>
        <taxon>Bacillati</taxon>
        <taxon>Bacillota</taxon>
        <taxon>Bacilli</taxon>
        <taxon>Bacillales</taxon>
        <taxon>Alicyclobacillaceae</taxon>
        <taxon>Alicyclobacillus</taxon>
    </lineage>
</organism>
<keyword evidence="2" id="KW-1185">Reference proteome</keyword>
<evidence type="ECO:0008006" key="3">
    <source>
        <dbReference type="Google" id="ProtNLM"/>
    </source>
</evidence>
<dbReference type="AlphaFoldDB" id="A0A0P9GPR4"/>
<gene>
    <name evidence="1" type="ORF">AN477_16245</name>
</gene>
<evidence type="ECO:0000313" key="2">
    <source>
        <dbReference type="Proteomes" id="UP000050482"/>
    </source>
</evidence>
<dbReference type="EMBL" id="LJCO01000071">
    <property type="protein sequence ID" value="KPV42682.1"/>
    <property type="molecule type" value="Genomic_DNA"/>
</dbReference>
<name>A0A0P9GPR4_9BACL</name>
<dbReference type="Proteomes" id="UP000050482">
    <property type="component" value="Unassembled WGS sequence"/>
</dbReference>
<comment type="caution">
    <text evidence="1">The sequence shown here is derived from an EMBL/GenBank/DDBJ whole genome shotgun (WGS) entry which is preliminary data.</text>
</comment>
<proteinExistence type="predicted"/>
<protein>
    <recommendedName>
        <fullName evidence="3">CopG family transcriptional regulator</fullName>
    </recommendedName>
</protein>